<accession>A0ACB9CM23</accession>
<comment type="caution">
    <text evidence="1">The sequence shown here is derived from an EMBL/GenBank/DDBJ whole genome shotgun (WGS) entry which is preliminary data.</text>
</comment>
<gene>
    <name evidence="1" type="ORF">L6452_14775</name>
</gene>
<evidence type="ECO:0000313" key="1">
    <source>
        <dbReference type="EMBL" id="KAI3735281.1"/>
    </source>
</evidence>
<evidence type="ECO:0000313" key="2">
    <source>
        <dbReference type="Proteomes" id="UP001055879"/>
    </source>
</evidence>
<dbReference type="EMBL" id="CM042050">
    <property type="protein sequence ID" value="KAI3735281.1"/>
    <property type="molecule type" value="Genomic_DNA"/>
</dbReference>
<sequence>MMTRGAVRTATTSTENADTSTQPITSASRGRGRGRGRGQSKGATLAPFEQVSVTSRRGHGRPRGTGRGALPIMDQMLMERITRVLQATLSGMLAATGAGIERQTRLPQVEMIDDNTGKG</sequence>
<keyword evidence="2" id="KW-1185">Reference proteome</keyword>
<organism evidence="1 2">
    <name type="scientific">Arctium lappa</name>
    <name type="common">Greater burdock</name>
    <name type="synonym">Lappa major</name>
    <dbReference type="NCBI Taxonomy" id="4217"/>
    <lineage>
        <taxon>Eukaryota</taxon>
        <taxon>Viridiplantae</taxon>
        <taxon>Streptophyta</taxon>
        <taxon>Embryophyta</taxon>
        <taxon>Tracheophyta</taxon>
        <taxon>Spermatophyta</taxon>
        <taxon>Magnoliopsida</taxon>
        <taxon>eudicotyledons</taxon>
        <taxon>Gunneridae</taxon>
        <taxon>Pentapetalae</taxon>
        <taxon>asterids</taxon>
        <taxon>campanulids</taxon>
        <taxon>Asterales</taxon>
        <taxon>Asteraceae</taxon>
        <taxon>Carduoideae</taxon>
        <taxon>Cardueae</taxon>
        <taxon>Arctiinae</taxon>
        <taxon>Arctium</taxon>
    </lineage>
</organism>
<name>A0ACB9CM23_ARCLA</name>
<proteinExistence type="predicted"/>
<reference evidence="1 2" key="2">
    <citation type="journal article" date="2022" name="Mol. Ecol. Resour.">
        <title>The genomes of chicory, endive, great burdock and yacon provide insights into Asteraceae paleo-polyploidization history and plant inulin production.</title>
        <authorList>
            <person name="Fan W."/>
            <person name="Wang S."/>
            <person name="Wang H."/>
            <person name="Wang A."/>
            <person name="Jiang F."/>
            <person name="Liu H."/>
            <person name="Zhao H."/>
            <person name="Xu D."/>
            <person name="Zhang Y."/>
        </authorList>
    </citation>
    <scope>NUCLEOTIDE SEQUENCE [LARGE SCALE GENOMIC DNA]</scope>
    <source>
        <strain evidence="2">cv. Niubang</strain>
    </source>
</reference>
<dbReference type="Proteomes" id="UP001055879">
    <property type="component" value="Linkage Group LG04"/>
</dbReference>
<reference evidence="2" key="1">
    <citation type="journal article" date="2022" name="Mol. Ecol. Resour.">
        <title>The genomes of chicory, endive, great burdock and yacon provide insights into Asteraceae palaeo-polyploidization history and plant inulin production.</title>
        <authorList>
            <person name="Fan W."/>
            <person name="Wang S."/>
            <person name="Wang H."/>
            <person name="Wang A."/>
            <person name="Jiang F."/>
            <person name="Liu H."/>
            <person name="Zhao H."/>
            <person name="Xu D."/>
            <person name="Zhang Y."/>
        </authorList>
    </citation>
    <scope>NUCLEOTIDE SEQUENCE [LARGE SCALE GENOMIC DNA]</scope>
    <source>
        <strain evidence="2">cv. Niubang</strain>
    </source>
</reference>
<protein>
    <submittedName>
        <fullName evidence="1">Uncharacterized protein</fullName>
    </submittedName>
</protein>